<dbReference type="InterPro" id="IPR025411">
    <property type="entry name" value="DUF4136"/>
</dbReference>
<protein>
    <recommendedName>
        <fullName evidence="2">DUF4136 domain-containing protein</fullName>
    </recommendedName>
</protein>
<sequence>MSLLRSMALSGACGLLAACSSGPDIRSDYDRNADFGRYRTFAFMPHLGTDKSGYSSLLTDRLKSATRGQMEMRGYAYDESDPDLLINFNANVREKTEVVSRPPLPYYGYRTGFYGGWPGYPWGSEVLQYSEGTLNIDLVDARRRQLVWEGVSVGPVGEDVLDATPEQVNQGVARIFARYPFRAGVAAPQLPAK</sequence>
<feature type="chain" id="PRO_5012596979" description="DUF4136 domain-containing protein" evidence="1">
    <location>
        <begin position="18"/>
        <end position="193"/>
    </location>
</feature>
<organism evidence="3 4">
    <name type="scientific">Bordetella genomosp. 13</name>
    <dbReference type="NCBI Taxonomy" id="463040"/>
    <lineage>
        <taxon>Bacteria</taxon>
        <taxon>Pseudomonadati</taxon>
        <taxon>Pseudomonadota</taxon>
        <taxon>Betaproteobacteria</taxon>
        <taxon>Burkholderiales</taxon>
        <taxon>Alcaligenaceae</taxon>
        <taxon>Bordetella</taxon>
    </lineage>
</organism>
<dbReference type="RefSeq" id="WP_232468228.1">
    <property type="nucleotide sequence ID" value="NZ_CP021111.1"/>
</dbReference>
<dbReference type="Pfam" id="PF13590">
    <property type="entry name" value="DUF4136"/>
    <property type="match status" value="1"/>
</dbReference>
<evidence type="ECO:0000313" key="4">
    <source>
        <dbReference type="Proteomes" id="UP000194161"/>
    </source>
</evidence>
<dbReference type="Proteomes" id="UP000194161">
    <property type="component" value="Chromosome"/>
</dbReference>
<gene>
    <name evidence="3" type="ORF">CAL15_10855</name>
</gene>
<accession>A0A1W6ZJ04</accession>
<dbReference type="STRING" id="463040.CAL15_10855"/>
<reference evidence="3 4" key="1">
    <citation type="submission" date="2017-05" db="EMBL/GenBank/DDBJ databases">
        <title>Complete and WGS of Bordetella genogroups.</title>
        <authorList>
            <person name="Spilker T."/>
            <person name="LiPuma J."/>
        </authorList>
    </citation>
    <scope>NUCLEOTIDE SEQUENCE [LARGE SCALE GENOMIC DNA]</scope>
    <source>
        <strain evidence="3 4">AU7206</strain>
    </source>
</reference>
<evidence type="ECO:0000259" key="2">
    <source>
        <dbReference type="Pfam" id="PF13590"/>
    </source>
</evidence>
<feature type="domain" description="DUF4136" evidence="2">
    <location>
        <begin position="26"/>
        <end position="180"/>
    </location>
</feature>
<evidence type="ECO:0000313" key="3">
    <source>
        <dbReference type="EMBL" id="ARP97393.1"/>
    </source>
</evidence>
<dbReference type="AlphaFoldDB" id="A0A1W6ZJ04"/>
<keyword evidence="1" id="KW-0732">Signal</keyword>
<evidence type="ECO:0000256" key="1">
    <source>
        <dbReference type="SAM" id="SignalP"/>
    </source>
</evidence>
<dbReference type="EMBL" id="CP021111">
    <property type="protein sequence ID" value="ARP97393.1"/>
    <property type="molecule type" value="Genomic_DNA"/>
</dbReference>
<feature type="signal peptide" evidence="1">
    <location>
        <begin position="1"/>
        <end position="17"/>
    </location>
</feature>
<dbReference type="KEGG" id="bgm:CAL15_10855"/>
<name>A0A1W6ZJ04_9BORD</name>
<proteinExistence type="predicted"/>
<dbReference type="Gene3D" id="3.30.160.670">
    <property type="match status" value="1"/>
</dbReference>
<dbReference type="PROSITE" id="PS51257">
    <property type="entry name" value="PROKAR_LIPOPROTEIN"/>
    <property type="match status" value="1"/>
</dbReference>
<keyword evidence="4" id="KW-1185">Reference proteome</keyword>